<feature type="transmembrane region" description="Helical" evidence="1">
    <location>
        <begin position="281"/>
        <end position="308"/>
    </location>
</feature>
<feature type="transmembrane region" description="Helical" evidence="1">
    <location>
        <begin position="389"/>
        <end position="411"/>
    </location>
</feature>
<dbReference type="Pfam" id="PF01757">
    <property type="entry name" value="Acyl_transf_3"/>
    <property type="match status" value="1"/>
</dbReference>
<dbReference type="GO" id="GO:0016747">
    <property type="term" value="F:acyltransferase activity, transferring groups other than amino-acyl groups"/>
    <property type="evidence" value="ECO:0007669"/>
    <property type="project" value="InterPro"/>
</dbReference>
<reference evidence="4" key="1">
    <citation type="submission" date="2023-10" db="EMBL/GenBank/DDBJ databases">
        <title>Genome assembly of Pristionchus species.</title>
        <authorList>
            <person name="Yoshida K."/>
            <person name="Sommer R.J."/>
        </authorList>
    </citation>
    <scope>NUCLEOTIDE SEQUENCE</scope>
    <source>
        <strain evidence="4">RS0144</strain>
    </source>
</reference>
<evidence type="ECO:0000259" key="3">
    <source>
        <dbReference type="Pfam" id="PF19040"/>
    </source>
</evidence>
<feature type="transmembrane region" description="Helical" evidence="1">
    <location>
        <begin position="356"/>
        <end position="377"/>
    </location>
</feature>
<feature type="domain" description="SGNH" evidence="3">
    <location>
        <begin position="484"/>
        <end position="698"/>
    </location>
</feature>
<dbReference type="AlphaFoldDB" id="A0AAV5TCL3"/>
<name>A0AAV5TCL3_9BILA</name>
<comment type="caution">
    <text evidence="4">The sequence shown here is derived from an EMBL/GenBank/DDBJ whole genome shotgun (WGS) entry which is preliminary data.</text>
</comment>
<keyword evidence="5" id="KW-1185">Reference proteome</keyword>
<dbReference type="Proteomes" id="UP001432027">
    <property type="component" value="Unassembled WGS sequence"/>
</dbReference>
<feature type="domain" description="Acyltransferase 3" evidence="2">
    <location>
        <begin position="23"/>
        <end position="378"/>
    </location>
</feature>
<dbReference type="PANTHER" id="PTHR23028:SF53">
    <property type="entry name" value="ACYL_TRANSF_3 DOMAIN-CONTAINING PROTEIN"/>
    <property type="match status" value="1"/>
</dbReference>
<dbReference type="Pfam" id="PF19040">
    <property type="entry name" value="SGNH"/>
    <property type="match status" value="1"/>
</dbReference>
<dbReference type="InterPro" id="IPR043968">
    <property type="entry name" value="SGNH"/>
</dbReference>
<proteinExistence type="predicted"/>
<sequence>EAHTYLPLPIPLYASTAMTKRPDLQGIRGLAIVAVLAFHLNEAKFPSGFVGVDMFFVLSGYLMSVILSKEDTIDMSVFRQFYFRRFKRIVPLYAIMIAVLTIVIPCFLLRRDVLEFCKDVVWAAVFGTNIHDVLDEKDYFAEVFDSNVLTHTWSLGVEIQYYLIVPFIILAQRKLPQKWMCMFLLAVLLIGSLAFQLLSSPNVAFNLLLSRVWQFLAGGIAHEVSSWTPLNEFRSGTVKYEKLRTDEHAEIEIDCVEPNDAEVQTFFNSALASPSTDLLSFALFVLVLSPWNILPAAALRFVAVLVTSGLLIMGTQENRQGVLLTNRPLVYMGDISYIVYLAHWPIIIIWKSVTDSISLSLIAVLFCLMITFVLSIIAHHTAEQYFIRATAKTASITVAILYGFLAVALLLNIPLRISTALEGQATVDVQAAIKWNEKESHTTYWNKRPFKDCVNDPEGTKMRDGYSGKKEYECIWKPTNATGPLKMLVICNSIAHRATKILKPIIEQNFPQIALMRLYANSACQPVDIVKRCRSYFDGVHKLVRAMKPDMTFVISDNSKRLMTPLTNGTDDVATTDLTVFLQSLANSSRLVVLDEFYPQPATSAGMATSMHKRLLRNQSTTDLKGTLESFQAKYANYFARLDRVLIPNVIRHNTSAALCAEEKGLCWWYNRRNLHSYFTDNLHLSADGLELLRDSYAKIIQNVIDRLGVTRI</sequence>
<accession>A0AAV5TCL3</accession>
<protein>
    <recommendedName>
        <fullName evidence="6">Acyltransferase</fullName>
    </recommendedName>
</protein>
<organism evidence="4 5">
    <name type="scientific">Pristionchus entomophagus</name>
    <dbReference type="NCBI Taxonomy" id="358040"/>
    <lineage>
        <taxon>Eukaryota</taxon>
        <taxon>Metazoa</taxon>
        <taxon>Ecdysozoa</taxon>
        <taxon>Nematoda</taxon>
        <taxon>Chromadorea</taxon>
        <taxon>Rhabditida</taxon>
        <taxon>Rhabditina</taxon>
        <taxon>Diplogasteromorpha</taxon>
        <taxon>Diplogasteroidea</taxon>
        <taxon>Neodiplogasteridae</taxon>
        <taxon>Pristionchus</taxon>
    </lineage>
</organism>
<evidence type="ECO:0008006" key="6">
    <source>
        <dbReference type="Google" id="ProtNLM"/>
    </source>
</evidence>
<feature type="transmembrane region" description="Helical" evidence="1">
    <location>
        <begin position="89"/>
        <end position="110"/>
    </location>
</feature>
<evidence type="ECO:0000256" key="1">
    <source>
        <dbReference type="SAM" id="Phobius"/>
    </source>
</evidence>
<keyword evidence="1" id="KW-1133">Transmembrane helix</keyword>
<evidence type="ECO:0000313" key="5">
    <source>
        <dbReference type="Proteomes" id="UP001432027"/>
    </source>
</evidence>
<keyword evidence="1" id="KW-0472">Membrane</keyword>
<feature type="non-terminal residue" evidence="4">
    <location>
        <position position="1"/>
    </location>
</feature>
<feature type="transmembrane region" description="Helical" evidence="1">
    <location>
        <begin position="329"/>
        <end position="350"/>
    </location>
</feature>
<dbReference type="GO" id="GO:0016020">
    <property type="term" value="C:membrane"/>
    <property type="evidence" value="ECO:0007669"/>
    <property type="project" value="TreeGrafter"/>
</dbReference>
<feature type="transmembrane region" description="Helical" evidence="1">
    <location>
        <begin position="153"/>
        <end position="172"/>
    </location>
</feature>
<keyword evidence="1" id="KW-0812">Transmembrane</keyword>
<dbReference type="EMBL" id="BTSX01000004">
    <property type="protein sequence ID" value="GMS92905.1"/>
    <property type="molecule type" value="Genomic_DNA"/>
</dbReference>
<dbReference type="GO" id="GO:0000271">
    <property type="term" value="P:polysaccharide biosynthetic process"/>
    <property type="evidence" value="ECO:0007669"/>
    <property type="project" value="TreeGrafter"/>
</dbReference>
<evidence type="ECO:0000259" key="2">
    <source>
        <dbReference type="Pfam" id="PF01757"/>
    </source>
</evidence>
<dbReference type="InterPro" id="IPR002656">
    <property type="entry name" value="Acyl_transf_3_dom"/>
</dbReference>
<gene>
    <name evidence="4" type="ORF">PENTCL1PPCAC_15080</name>
</gene>
<evidence type="ECO:0000313" key="4">
    <source>
        <dbReference type="EMBL" id="GMS92905.1"/>
    </source>
</evidence>
<dbReference type="InterPro" id="IPR050879">
    <property type="entry name" value="Acyltransferase_3"/>
</dbReference>
<feature type="transmembrane region" description="Helical" evidence="1">
    <location>
        <begin position="48"/>
        <end position="68"/>
    </location>
</feature>
<feature type="transmembrane region" description="Helical" evidence="1">
    <location>
        <begin position="179"/>
        <end position="198"/>
    </location>
</feature>
<dbReference type="PANTHER" id="PTHR23028">
    <property type="entry name" value="ACETYLTRANSFERASE"/>
    <property type="match status" value="1"/>
</dbReference>